<sequence>MRIGFFDYSVTRKFIAQAAAVTFATHIQGIKPLTEEKKGKSTSPESSPKTPERKTSTPDTSVESPPEFPVIKRRLKRCIFSSDDEGDNKKLKLQNDENNSEALDVDSSAGMNIDDSESEQGKVKDESLDQMDLDSGDDQTKQKGIKKVEIRKEVDKSKIEDEKQTQAPDLNDSVVCPEYENLELGVGESLLIKAIAETTGRKSSNVKEELVKWGDLGKVAKDSKTTQSTLFVPKPLTVQTVFDKMKCIAETVGQDSQERKVREIKLLLTACRGEEAKYLIRSLEGKLRIGLAEQTILISLAQAITLKDPAYQQLPKAKKAEELTEAPNIVKAVYSELPSYDIIIPTLLEHGVRKLAEHCKLTPGIPVKPMLAHPTKSITEVLDRVEGHKFTCEFKYDGERGQIHMTEDGTVKIYSRNLEDSSTKFPDIIERLPKIVVPDTKSFVLDCEVVAWDPEKRCVLPFQVLSTRKRKDVKEADIKVVVCLYAFDLLYLNGESLLKKTLEERRELMYKSFQEVDDNFAFASYMNATNTEEIQTFLDESVKNNCEGLMIKIFDGEQSTYEPSKRSRNWLKLKKDYLSGVSDSLDLVVIGAYLGRGKRTNVYGAFLLACYDPNDDQYQTICKIGTGFSDASLENHFKFLKEQEISEPKSYYDYDRNTKPDVWFEPVQVWEIKAADFSISPIYKAAVGMVAT</sequence>
<dbReference type="EMBL" id="CAJVPT010006979">
    <property type="protein sequence ID" value="CAG8536322.1"/>
    <property type="molecule type" value="Genomic_DNA"/>
</dbReference>
<accession>A0ACA9LKI8</accession>
<protein>
    <submittedName>
        <fullName evidence="1">2020_t:CDS:1</fullName>
    </submittedName>
</protein>
<dbReference type="Proteomes" id="UP000789525">
    <property type="component" value="Unassembled WGS sequence"/>
</dbReference>
<proteinExistence type="predicted"/>
<gene>
    <name evidence="1" type="ORF">ACOLOM_LOCUS4283</name>
</gene>
<organism evidence="1 2">
    <name type="scientific">Acaulospora colombiana</name>
    <dbReference type="NCBI Taxonomy" id="27376"/>
    <lineage>
        <taxon>Eukaryota</taxon>
        <taxon>Fungi</taxon>
        <taxon>Fungi incertae sedis</taxon>
        <taxon>Mucoromycota</taxon>
        <taxon>Glomeromycotina</taxon>
        <taxon>Glomeromycetes</taxon>
        <taxon>Diversisporales</taxon>
        <taxon>Acaulosporaceae</taxon>
        <taxon>Acaulospora</taxon>
    </lineage>
</organism>
<evidence type="ECO:0000313" key="1">
    <source>
        <dbReference type="EMBL" id="CAG8536322.1"/>
    </source>
</evidence>
<reference evidence="1" key="1">
    <citation type="submission" date="2021-06" db="EMBL/GenBank/DDBJ databases">
        <authorList>
            <person name="Kallberg Y."/>
            <person name="Tangrot J."/>
            <person name="Rosling A."/>
        </authorList>
    </citation>
    <scope>NUCLEOTIDE SEQUENCE</scope>
    <source>
        <strain evidence="1">CL356</strain>
    </source>
</reference>
<name>A0ACA9LKI8_9GLOM</name>
<keyword evidence="2" id="KW-1185">Reference proteome</keyword>
<evidence type="ECO:0000313" key="2">
    <source>
        <dbReference type="Proteomes" id="UP000789525"/>
    </source>
</evidence>
<comment type="caution">
    <text evidence="1">The sequence shown here is derived from an EMBL/GenBank/DDBJ whole genome shotgun (WGS) entry which is preliminary data.</text>
</comment>